<organism evidence="2 3">
    <name type="scientific">Eragrostis curvula</name>
    <name type="common">weeping love grass</name>
    <dbReference type="NCBI Taxonomy" id="38414"/>
    <lineage>
        <taxon>Eukaryota</taxon>
        <taxon>Viridiplantae</taxon>
        <taxon>Streptophyta</taxon>
        <taxon>Embryophyta</taxon>
        <taxon>Tracheophyta</taxon>
        <taxon>Spermatophyta</taxon>
        <taxon>Magnoliopsida</taxon>
        <taxon>Liliopsida</taxon>
        <taxon>Poales</taxon>
        <taxon>Poaceae</taxon>
        <taxon>PACMAD clade</taxon>
        <taxon>Chloridoideae</taxon>
        <taxon>Eragrostideae</taxon>
        <taxon>Eragrostidinae</taxon>
        <taxon>Eragrostis</taxon>
    </lineage>
</organism>
<dbReference type="Proteomes" id="UP000324897">
    <property type="component" value="Unassembled WGS sequence"/>
</dbReference>
<feature type="region of interest" description="Disordered" evidence="1">
    <location>
        <begin position="64"/>
        <end position="272"/>
    </location>
</feature>
<accession>A0A5J9TSW0</accession>
<feature type="region of interest" description="Disordered" evidence="1">
    <location>
        <begin position="1"/>
        <end position="41"/>
    </location>
</feature>
<dbReference type="EMBL" id="RWGY01000031">
    <property type="protein sequence ID" value="TVU14480.1"/>
    <property type="molecule type" value="Genomic_DNA"/>
</dbReference>
<gene>
    <name evidence="2" type="ORF">EJB05_37951</name>
</gene>
<dbReference type="Gramene" id="TVU14480">
    <property type="protein sequence ID" value="TVU14480"/>
    <property type="gene ID" value="EJB05_37951"/>
</dbReference>
<dbReference type="PANTHER" id="PTHR36056">
    <property type="entry name" value="PROTEIN, PUTATIVE-RELATED"/>
    <property type="match status" value="1"/>
</dbReference>
<evidence type="ECO:0000256" key="1">
    <source>
        <dbReference type="SAM" id="MobiDB-lite"/>
    </source>
</evidence>
<feature type="compositionally biased region" description="Low complexity" evidence="1">
    <location>
        <begin position="163"/>
        <end position="178"/>
    </location>
</feature>
<feature type="compositionally biased region" description="Basic and acidic residues" evidence="1">
    <location>
        <begin position="120"/>
        <end position="140"/>
    </location>
</feature>
<feature type="compositionally biased region" description="Basic and acidic residues" evidence="1">
    <location>
        <begin position="99"/>
        <end position="108"/>
    </location>
</feature>
<feature type="compositionally biased region" description="Polar residues" evidence="1">
    <location>
        <begin position="193"/>
        <end position="204"/>
    </location>
</feature>
<dbReference type="OrthoDB" id="765741at2759"/>
<feature type="non-terminal residue" evidence="2">
    <location>
        <position position="1"/>
    </location>
</feature>
<feature type="compositionally biased region" description="Gly residues" evidence="1">
    <location>
        <begin position="1"/>
        <end position="11"/>
    </location>
</feature>
<keyword evidence="3" id="KW-1185">Reference proteome</keyword>
<evidence type="ECO:0000313" key="2">
    <source>
        <dbReference type="EMBL" id="TVU14480.1"/>
    </source>
</evidence>
<reference evidence="2 3" key="1">
    <citation type="journal article" date="2019" name="Sci. Rep.">
        <title>A high-quality genome of Eragrostis curvula grass provides insights into Poaceae evolution and supports new strategies to enhance forage quality.</title>
        <authorList>
            <person name="Carballo J."/>
            <person name="Santos B.A.C.M."/>
            <person name="Zappacosta D."/>
            <person name="Garbus I."/>
            <person name="Selva J.P."/>
            <person name="Gallo C.A."/>
            <person name="Diaz A."/>
            <person name="Albertini E."/>
            <person name="Caccamo M."/>
            <person name="Echenique V."/>
        </authorList>
    </citation>
    <scope>NUCLEOTIDE SEQUENCE [LARGE SCALE GENOMIC DNA]</scope>
    <source>
        <strain evidence="3">cv. Victoria</strain>
        <tissue evidence="2">Leaf</tissue>
    </source>
</reference>
<sequence length="604" mass="65531">MAPFARGGGAYNRGQKQFYPPPPPPPPLPAAGLPPPPPLNKYEVLMEAGRLAAEYLVAKGVLPPGSLPVRGVAAGGWGQLPPPPPPLTAAQEAPMYHNPRNDRRRADDEYNNPNARSRRNRGDWGRDRERGRSYSDSRSFDDEDEDGAPGFRKERRGSAVIDEVGSSVSGVAGEGPASKVEAVGESELEDTGSKVSSDNNTQKNADAKQEEEDDNEANKMQEDKVYDSEVVEQVSNGKGGNNNNDSSDVIQEAEPKHSPVPSDGKVSDERHEDSIALNEKVAGFARVPKRPRSVLAHRNAGPPQREIAVAEQVDLVSSEEVCPVANDGGANVNFVAGIQADSNNDLVCQESYNPSTACNQVAESMTLHEKETHVEMVEMIEQINKTQCYGDQENKEHSELSSALPPCQNNLTWQVEKGIQIYNIDTPPQDEELIDSSDKGKTVVPELLPNIGSDPVVAMEEENLSQSGSFKIRDLNLIGSPDEIRNDPRYALLANKEVIDIEDDIEDESPIAADACDTSKVKTEVIYPSMENMMNPPANTNVLHGVQDGYNIAIPDYLGADMPCYQSIQVDLQAGMGLNDSESITVMEDPIYGSLGDIGNYFSA</sequence>
<proteinExistence type="predicted"/>
<dbReference type="AlphaFoldDB" id="A0A5J9TSW0"/>
<protein>
    <submittedName>
        <fullName evidence="2">Uncharacterized protein</fullName>
    </submittedName>
</protein>
<dbReference type="InterPro" id="IPR040276">
    <property type="entry name" value="At4g26450-like"/>
</dbReference>
<name>A0A5J9TSW0_9POAL</name>
<comment type="caution">
    <text evidence="2">The sequence shown here is derived from an EMBL/GenBank/DDBJ whole genome shotgun (WGS) entry which is preliminary data.</text>
</comment>
<feature type="compositionally biased region" description="Pro residues" evidence="1">
    <location>
        <begin position="19"/>
        <end position="39"/>
    </location>
</feature>
<feature type="compositionally biased region" description="Basic and acidic residues" evidence="1">
    <location>
        <begin position="216"/>
        <end position="227"/>
    </location>
</feature>
<evidence type="ECO:0000313" key="3">
    <source>
        <dbReference type="Proteomes" id="UP000324897"/>
    </source>
</evidence>
<dbReference type="PANTHER" id="PTHR36056:SF1">
    <property type="entry name" value="PROTEIN, PUTATIVE-RELATED"/>
    <property type="match status" value="1"/>
</dbReference>